<keyword evidence="4" id="KW-0378">Hydrolase</keyword>
<keyword evidence="9" id="KW-1185">Reference proteome</keyword>
<feature type="signal peptide" evidence="6">
    <location>
        <begin position="1"/>
        <end position="22"/>
    </location>
</feature>
<accession>A0ABY9TN65</accession>
<name>A0ABY9TN65_9GAMM</name>
<dbReference type="Pfam" id="PF01120">
    <property type="entry name" value="Alpha_L_fucos"/>
    <property type="match status" value="1"/>
</dbReference>
<evidence type="ECO:0000313" key="9">
    <source>
        <dbReference type="Proteomes" id="UP001248581"/>
    </source>
</evidence>
<dbReference type="Proteomes" id="UP001248581">
    <property type="component" value="Chromosome"/>
</dbReference>
<evidence type="ECO:0000256" key="3">
    <source>
        <dbReference type="ARBA" id="ARBA00022729"/>
    </source>
</evidence>
<dbReference type="InterPro" id="IPR057739">
    <property type="entry name" value="Glyco_hydro_29_N"/>
</dbReference>
<keyword evidence="5" id="KW-0326">Glycosidase</keyword>
<dbReference type="Gene3D" id="3.20.20.80">
    <property type="entry name" value="Glycosidases"/>
    <property type="match status" value="1"/>
</dbReference>
<evidence type="ECO:0000259" key="7">
    <source>
        <dbReference type="Pfam" id="PF01120"/>
    </source>
</evidence>
<sequence>MNKNKTTIIKRSLLTISILVLASCSKQDVGSSNAKDDSLEQLNAVADMAANMAGKAEQDKGLPHRYQLQNPLPITEKGQWFKNAGLGLFIHWGPASIPDIEDVWRIRQAKKGEPNQPKVVPEDYYNRAPQGFTAEKYDPKMWLDAAKKAGFKYTVLTSKHHDGYTLWPTKHTDLGVQKYLDSKDLLQPYVDAARANDMKVGFYFSAVDWYLDKNYMNYKWGNDAIGWDFSGQPLARKSIKPLPMEIIEQKRQMAFEVMDKYRPDIWWWDTGLPVSYDETVKKYNPDMLFNNRGNFYHDGKKKGKFPGSHYVTPEGFHTLEWQYIKKLIEQDTAWEVCMTFNRSGWFYHANNDLGNQTGNLTDTLYALARIRSWQGNMLLNMSPREDGTLAPANYEAMEKMSNWMAWADVSVFDTKGTHFPEQSNVPITTSSDGKTWYLHARPGEQKDFNSWGRWKKPYYTHTEPGKPIKVQSVPAVTSVTLLRTGETIEFSYKNGELVIDNPPAGPDGLHEVIKLTLVEHK</sequence>
<protein>
    <recommendedName>
        <fullName evidence="2">alpha-L-fucosidase</fullName>
        <ecNumber evidence="2">3.2.1.51</ecNumber>
    </recommendedName>
</protein>
<evidence type="ECO:0000256" key="5">
    <source>
        <dbReference type="ARBA" id="ARBA00023295"/>
    </source>
</evidence>
<keyword evidence="3 6" id="KW-0732">Signal</keyword>
<feature type="domain" description="Glycoside hydrolase family 29 N-terminal" evidence="7">
    <location>
        <begin position="78"/>
        <end position="405"/>
    </location>
</feature>
<reference evidence="9" key="1">
    <citation type="submission" date="2023-09" db="EMBL/GenBank/DDBJ databases">
        <authorList>
            <person name="Li S."/>
            <person name="Li X."/>
            <person name="Zhang C."/>
            <person name="Zhao Z."/>
        </authorList>
    </citation>
    <scope>NUCLEOTIDE SEQUENCE [LARGE SCALE GENOMIC DNA]</scope>
    <source>
        <strain evidence="9">SQ345</strain>
    </source>
</reference>
<evidence type="ECO:0000256" key="4">
    <source>
        <dbReference type="ARBA" id="ARBA00022801"/>
    </source>
</evidence>
<dbReference type="EC" id="3.2.1.51" evidence="2"/>
<dbReference type="EMBL" id="CP134146">
    <property type="protein sequence ID" value="WNC69154.1"/>
    <property type="molecule type" value="Genomic_DNA"/>
</dbReference>
<evidence type="ECO:0000256" key="1">
    <source>
        <dbReference type="ARBA" id="ARBA00007951"/>
    </source>
</evidence>
<dbReference type="SMART" id="SM00812">
    <property type="entry name" value="Alpha_L_fucos"/>
    <property type="match status" value="1"/>
</dbReference>
<proteinExistence type="inferred from homology"/>
<evidence type="ECO:0000256" key="2">
    <source>
        <dbReference type="ARBA" id="ARBA00012662"/>
    </source>
</evidence>
<dbReference type="PANTHER" id="PTHR10030:SF37">
    <property type="entry name" value="ALPHA-L-FUCOSIDASE-RELATED"/>
    <property type="match status" value="1"/>
</dbReference>
<comment type="similarity">
    <text evidence="1">Belongs to the glycosyl hydrolase 29 family.</text>
</comment>
<dbReference type="InterPro" id="IPR000933">
    <property type="entry name" value="Glyco_hydro_29"/>
</dbReference>
<dbReference type="RefSeq" id="WP_348388298.1">
    <property type="nucleotide sequence ID" value="NZ_CP134146.1"/>
</dbReference>
<evidence type="ECO:0000256" key="6">
    <source>
        <dbReference type="SAM" id="SignalP"/>
    </source>
</evidence>
<dbReference type="InterPro" id="IPR017853">
    <property type="entry name" value="GH"/>
</dbReference>
<gene>
    <name evidence="8" type="ORF">RI845_03110</name>
</gene>
<dbReference type="SUPFAM" id="SSF51445">
    <property type="entry name" value="(Trans)glycosidases"/>
    <property type="match status" value="1"/>
</dbReference>
<dbReference type="PROSITE" id="PS51257">
    <property type="entry name" value="PROKAR_LIPOPROTEIN"/>
    <property type="match status" value="1"/>
</dbReference>
<feature type="chain" id="PRO_5045937772" description="alpha-L-fucosidase" evidence="6">
    <location>
        <begin position="23"/>
        <end position="521"/>
    </location>
</feature>
<dbReference type="PANTHER" id="PTHR10030">
    <property type="entry name" value="ALPHA-L-FUCOSIDASE"/>
    <property type="match status" value="1"/>
</dbReference>
<evidence type="ECO:0000313" key="8">
    <source>
        <dbReference type="EMBL" id="WNC69154.1"/>
    </source>
</evidence>
<organism evidence="8 9">
    <name type="scientific">Thalassotalea nanhaiensis</name>
    <dbReference type="NCBI Taxonomy" id="3065648"/>
    <lineage>
        <taxon>Bacteria</taxon>
        <taxon>Pseudomonadati</taxon>
        <taxon>Pseudomonadota</taxon>
        <taxon>Gammaproteobacteria</taxon>
        <taxon>Alteromonadales</taxon>
        <taxon>Colwelliaceae</taxon>
        <taxon>Thalassotalea</taxon>
    </lineage>
</organism>